<comment type="caution">
    <text evidence="2">The sequence shown here is derived from an EMBL/GenBank/DDBJ whole genome shotgun (WGS) entry which is preliminary data.</text>
</comment>
<dbReference type="OrthoDB" id="441890at2759"/>
<dbReference type="PANTHER" id="PTHR13379:SF0">
    <property type="entry name" value="UPF0415 PROTEIN C7ORF25"/>
    <property type="match status" value="1"/>
</dbReference>
<dbReference type="PANTHER" id="PTHR13379">
    <property type="entry name" value="UNCHARACTERIZED DUF1308"/>
    <property type="match status" value="1"/>
</dbReference>
<evidence type="ECO:0000313" key="2">
    <source>
        <dbReference type="EMBL" id="TKR80309.1"/>
    </source>
</evidence>
<evidence type="ECO:0000259" key="1">
    <source>
        <dbReference type="Pfam" id="PF07000"/>
    </source>
</evidence>
<sequence>MSGNNSFSSPSSSASSDSPPQFINLSVATATTLVSEISNGGAYHSYSSFGNYAVAEQSEPAQVIIERQIRGKQMIMCESAYYYFRDYLRSAGGPKEIQRAEELFKSVQIVRDERVDKIILHQTRGGPDIKLLSKIAFSTGVHYNAKTLECRSFPVEQAVLWNLFSVAYHPYRPLAERLQKPYDPENLRLLHAINKMEI</sequence>
<reference evidence="2 3" key="2">
    <citation type="journal article" date="2019" name="G3 (Bethesda)">
        <title>Hybrid Assembly of the Genome of the Entomopathogenic Nematode Steinernema carpocapsae Identifies the X-Chromosome.</title>
        <authorList>
            <person name="Serra L."/>
            <person name="Macchietto M."/>
            <person name="Macias-Munoz A."/>
            <person name="McGill C.J."/>
            <person name="Rodriguez I.M."/>
            <person name="Rodriguez B."/>
            <person name="Murad R."/>
            <person name="Mortazavi A."/>
        </authorList>
    </citation>
    <scope>NUCLEOTIDE SEQUENCE [LARGE SCALE GENOMIC DNA]</scope>
    <source>
        <strain evidence="2 3">ALL</strain>
    </source>
</reference>
<keyword evidence="3" id="KW-1185">Reference proteome</keyword>
<proteinExistence type="predicted"/>
<evidence type="ECO:0000313" key="3">
    <source>
        <dbReference type="Proteomes" id="UP000298663"/>
    </source>
</evidence>
<protein>
    <recommendedName>
        <fullName evidence="1">DUF1308 domain-containing protein</fullName>
    </recommendedName>
</protein>
<feature type="domain" description="DUF1308" evidence="1">
    <location>
        <begin position="23"/>
        <end position="178"/>
    </location>
</feature>
<gene>
    <name evidence="2" type="ORF">L596_014398</name>
</gene>
<reference evidence="2 3" key="1">
    <citation type="journal article" date="2015" name="Genome Biol.">
        <title>Comparative genomics of Steinernema reveals deeply conserved gene regulatory networks.</title>
        <authorList>
            <person name="Dillman A.R."/>
            <person name="Macchietto M."/>
            <person name="Porter C.F."/>
            <person name="Rogers A."/>
            <person name="Williams B."/>
            <person name="Antoshechkin I."/>
            <person name="Lee M.M."/>
            <person name="Goodwin Z."/>
            <person name="Lu X."/>
            <person name="Lewis E.E."/>
            <person name="Goodrich-Blair H."/>
            <person name="Stock S.P."/>
            <person name="Adams B.J."/>
            <person name="Sternberg P.W."/>
            <person name="Mortazavi A."/>
        </authorList>
    </citation>
    <scope>NUCLEOTIDE SEQUENCE [LARGE SCALE GENOMIC DNA]</scope>
    <source>
        <strain evidence="2 3">ALL</strain>
    </source>
</reference>
<organism evidence="2 3">
    <name type="scientific">Steinernema carpocapsae</name>
    <name type="common">Entomopathogenic nematode</name>
    <dbReference type="NCBI Taxonomy" id="34508"/>
    <lineage>
        <taxon>Eukaryota</taxon>
        <taxon>Metazoa</taxon>
        <taxon>Ecdysozoa</taxon>
        <taxon>Nematoda</taxon>
        <taxon>Chromadorea</taxon>
        <taxon>Rhabditida</taxon>
        <taxon>Tylenchina</taxon>
        <taxon>Panagrolaimomorpha</taxon>
        <taxon>Strongyloidoidea</taxon>
        <taxon>Steinernematidae</taxon>
        <taxon>Steinernema</taxon>
    </lineage>
</organism>
<name>A0A4U5NBU6_STECR</name>
<dbReference type="Proteomes" id="UP000298663">
    <property type="component" value="Unassembled WGS sequence"/>
</dbReference>
<dbReference type="Pfam" id="PF07000">
    <property type="entry name" value="DUF1308"/>
    <property type="match status" value="1"/>
</dbReference>
<dbReference type="EMBL" id="AZBU02000004">
    <property type="protein sequence ID" value="TKR80309.1"/>
    <property type="molecule type" value="Genomic_DNA"/>
</dbReference>
<accession>A0A4U5NBU6</accession>
<dbReference type="AlphaFoldDB" id="A0A4U5NBU6"/>
<dbReference type="InterPro" id="IPR010733">
    <property type="entry name" value="DUF1308"/>
</dbReference>